<dbReference type="InterPro" id="IPR009091">
    <property type="entry name" value="RCC1/BLIP-II"/>
</dbReference>
<evidence type="ECO:0000259" key="4">
    <source>
        <dbReference type="PROSITE" id="PS50097"/>
    </source>
</evidence>
<dbReference type="Gene3D" id="3.30.710.10">
    <property type="entry name" value="Potassium Channel Kv1.1, Chain A"/>
    <property type="match status" value="2"/>
</dbReference>
<name>A0A8H3F0A7_9LECA</name>
<reference evidence="5" key="1">
    <citation type="submission" date="2021-03" db="EMBL/GenBank/DDBJ databases">
        <authorList>
            <person name="Tagirdzhanova G."/>
        </authorList>
    </citation>
    <scope>NUCLEOTIDE SEQUENCE</scope>
</reference>
<dbReference type="InterPro" id="IPR036770">
    <property type="entry name" value="Ankyrin_rpt-contain_sf"/>
</dbReference>
<dbReference type="Gene3D" id="1.25.40.20">
    <property type="entry name" value="Ankyrin repeat-containing domain"/>
    <property type="match status" value="1"/>
</dbReference>
<feature type="compositionally biased region" description="Polar residues" evidence="3">
    <location>
        <begin position="1182"/>
        <end position="1199"/>
    </location>
</feature>
<feature type="region of interest" description="Disordered" evidence="3">
    <location>
        <begin position="1290"/>
        <end position="1435"/>
    </location>
</feature>
<dbReference type="InterPro" id="IPR000408">
    <property type="entry name" value="Reg_chr_condens"/>
</dbReference>
<evidence type="ECO:0000256" key="1">
    <source>
        <dbReference type="ARBA" id="ARBA00022737"/>
    </source>
</evidence>
<dbReference type="OrthoDB" id="1893551at2759"/>
<feature type="compositionally biased region" description="Basic and acidic residues" evidence="3">
    <location>
        <begin position="1483"/>
        <end position="1505"/>
    </location>
</feature>
<evidence type="ECO:0000256" key="3">
    <source>
        <dbReference type="SAM" id="MobiDB-lite"/>
    </source>
</evidence>
<dbReference type="PANTHER" id="PTHR22872:SF2">
    <property type="entry name" value="INHIBITOR OF BRUTON TYROSINE KINASE"/>
    <property type="match status" value="1"/>
</dbReference>
<protein>
    <recommendedName>
        <fullName evidence="4">BTB domain-containing protein</fullName>
    </recommendedName>
</protein>
<dbReference type="PROSITE" id="PS50012">
    <property type="entry name" value="RCC1_3"/>
    <property type="match status" value="2"/>
</dbReference>
<feature type="repeat" description="RCC1" evidence="2">
    <location>
        <begin position="376"/>
        <end position="436"/>
    </location>
</feature>
<gene>
    <name evidence="5" type="ORF">GOMPHAMPRED_000649</name>
</gene>
<accession>A0A8H3F0A7</accession>
<feature type="domain" description="BTB" evidence="4">
    <location>
        <begin position="893"/>
        <end position="967"/>
    </location>
</feature>
<dbReference type="InterPro" id="IPR051625">
    <property type="entry name" value="Signaling_Regulatory_Domain"/>
</dbReference>
<organism evidence="5 6">
    <name type="scientific">Gomphillus americanus</name>
    <dbReference type="NCBI Taxonomy" id="1940652"/>
    <lineage>
        <taxon>Eukaryota</taxon>
        <taxon>Fungi</taxon>
        <taxon>Dikarya</taxon>
        <taxon>Ascomycota</taxon>
        <taxon>Pezizomycotina</taxon>
        <taxon>Lecanoromycetes</taxon>
        <taxon>OSLEUM clade</taxon>
        <taxon>Ostropomycetidae</taxon>
        <taxon>Ostropales</taxon>
        <taxon>Graphidaceae</taxon>
        <taxon>Gomphilloideae</taxon>
        <taxon>Gomphillus</taxon>
    </lineage>
</organism>
<proteinExistence type="predicted"/>
<dbReference type="Gene3D" id="2.130.10.30">
    <property type="entry name" value="Regulator of chromosome condensation 1/beta-lactamase-inhibitor protein II"/>
    <property type="match status" value="1"/>
</dbReference>
<feature type="region of interest" description="Disordered" evidence="3">
    <location>
        <begin position="1163"/>
        <end position="1199"/>
    </location>
</feature>
<feature type="region of interest" description="Disordered" evidence="3">
    <location>
        <begin position="1483"/>
        <end position="1584"/>
    </location>
</feature>
<feature type="compositionally biased region" description="Polar residues" evidence="3">
    <location>
        <begin position="1383"/>
        <end position="1392"/>
    </location>
</feature>
<feature type="compositionally biased region" description="Low complexity" evidence="3">
    <location>
        <begin position="1353"/>
        <end position="1368"/>
    </location>
</feature>
<dbReference type="SUPFAM" id="SSF54695">
    <property type="entry name" value="POZ domain"/>
    <property type="match status" value="1"/>
</dbReference>
<dbReference type="EMBL" id="CAJPDQ010000010">
    <property type="protein sequence ID" value="CAF9915168.1"/>
    <property type="molecule type" value="Genomic_DNA"/>
</dbReference>
<dbReference type="PROSITE" id="PS50097">
    <property type="entry name" value="BTB"/>
    <property type="match status" value="1"/>
</dbReference>
<dbReference type="CDD" id="cd18500">
    <property type="entry name" value="BACK_IBtk"/>
    <property type="match status" value="1"/>
</dbReference>
<dbReference type="Proteomes" id="UP000664169">
    <property type="component" value="Unassembled WGS sequence"/>
</dbReference>
<feature type="compositionally biased region" description="Basic and acidic residues" evidence="3">
    <location>
        <begin position="1551"/>
        <end position="1562"/>
    </location>
</feature>
<dbReference type="PANTHER" id="PTHR22872">
    <property type="entry name" value="BTK-BINDING PROTEIN-RELATED"/>
    <property type="match status" value="1"/>
</dbReference>
<evidence type="ECO:0000313" key="5">
    <source>
        <dbReference type="EMBL" id="CAF9915168.1"/>
    </source>
</evidence>
<comment type="caution">
    <text evidence="5">The sequence shown here is derived from an EMBL/GenBank/DDBJ whole genome shotgun (WGS) entry which is preliminary data.</text>
</comment>
<evidence type="ECO:0000256" key="2">
    <source>
        <dbReference type="PROSITE-ProRule" id="PRU00235"/>
    </source>
</evidence>
<feature type="compositionally biased region" description="Basic residues" evidence="3">
    <location>
        <begin position="1506"/>
        <end position="1516"/>
    </location>
</feature>
<dbReference type="Pfam" id="PF13540">
    <property type="entry name" value="RCC1_2"/>
    <property type="match status" value="1"/>
</dbReference>
<dbReference type="SUPFAM" id="SSF50985">
    <property type="entry name" value="RCC1/BLIP-II"/>
    <property type="match status" value="1"/>
</dbReference>
<dbReference type="SUPFAM" id="SSF48403">
    <property type="entry name" value="Ankyrin repeat"/>
    <property type="match status" value="1"/>
</dbReference>
<keyword evidence="1" id="KW-0677">Repeat</keyword>
<dbReference type="InterPro" id="IPR000210">
    <property type="entry name" value="BTB/POZ_dom"/>
</dbReference>
<dbReference type="CDD" id="cd18186">
    <property type="entry name" value="BTB_POZ_ZBTB_KLHL-like"/>
    <property type="match status" value="2"/>
</dbReference>
<dbReference type="InterPro" id="IPR011333">
    <property type="entry name" value="SKP1/BTB/POZ_sf"/>
</dbReference>
<evidence type="ECO:0000313" key="6">
    <source>
        <dbReference type="Proteomes" id="UP000664169"/>
    </source>
</evidence>
<feature type="compositionally biased region" description="Low complexity" evidence="3">
    <location>
        <begin position="1399"/>
        <end position="1421"/>
    </location>
</feature>
<feature type="compositionally biased region" description="Low complexity" evidence="3">
    <location>
        <begin position="1299"/>
        <end position="1312"/>
    </location>
</feature>
<sequence length="1584" mass="174232">MSYLLWKYYLQDDLEAFQQLLANASFSGTNAKSAYGTNNPGILASSPGRGLATSPVVKSKLKGRQSAGSVLTRADLNWKDHYGRTLLHHMATSNDPRSTDFALALLQAPLLDLYAQDLENGWTSLLRALYYGNIAIARALMARDIQDVETIGTTHAGGLIKIKDKDGNSPFDVYNDTIGSRMLDCGRIQSAISAGDVSVDNLSETTDEASNEQQYAHLNANGIEGDEIYMFGSNKNYNLGFVDGDDRQFPEKPMISRPSPLLRKHHEEYMSKMTENAILRQQDSKASDLTSVPNVVRSKPLRILDIQLAKLHSAILTTDAESNLYVCGFGPGYRLGTGDEQTRFNFTCVTGGGLGTKRVVAVALGQNHTVAITSEGKTYSWGSNSFGQLGYILAKESQKEEDRVQPFPRQIFGSLKQEIVIGCAASRTHSVVHTRTSLFSFGKNEGQLGLVDADARSLEFQFTPRQVALSRFSSPIVMVSAIDKATICLLENHDVLVFANYGYSKLQLPLDGFATTLTHGSFFGARPAGHSNHVVKICSGGNTICALTSEGEVLTVAVKSELSPNAISTTNPSKIRDSVSASQKLWSIRKSSMAAKDVDVGQDGSVIICTSSGSVWRREKRAKIKDAHSGHVKDYKFSRVPGLTRVIAVRSNAFGAFAAVRKDCDVLRVQLAIEPRRLWKDVFALLPLRGFVKSENPGTEQPALWKPAPVLYDPITIRIAIIRSTDLEKDLADAVDNLGTFNDSTYDLKVGTTLSDTRIPVHSFLFAARSPVIRAGLEIFVNEYFYSIPDVLMMEYDVSGHPVVIFQGLDILSLLALVFYMYTDGIIDVWLMAKNAPSLAYASRQARTELMKLSAMLELKELERATRLMTDPGKVLDKDLDRAITDPDFFRSGDIEIQLDGCSRLVHSALICQRCPFFEGLFFGRARGGWLSRRREELGENSDHIKVDLLHIQPMIFDIVLRYLYADVEEDIFEDVAVTDLDALLDLILDVTAVANELMIDRLGQICQKMLGSFVTTRNVCQLLNAVAPCSVTIFKSAALEYLCLNLESMLENGLLDELDEDLMIELDATVQANQCAMMPISRGGYAEADLLERYPELAAQLDKARQRLLDSVALRSRLHEDEARAEKLARHSTSTGRSPQLLARAPSSEFLFDMDEDGHGTSLLGRSPLSPMADTGRLDTNAESSSFKIRPSQNEKQAYSVTPEPFKMTPHGSIPEQSPIATRASHTTLDSPFQHSATPSMPWGSTSLNTHKLDMKQIMAQASEVRRSGISAALAGSAFPKELHPIKVSQKERKRQRQQQQQQETSDQSRSVAIGPSESSKQSPWQVVPTGPKILLSELARSERPSPDVAATPTTSRSYTSPSLTLRQTVSGKVQTIRKETASSTTTSNMPQMPRAVSQPSLASSSHQSPKSSTSTATKPRSIHHNIPTSSAEPSLQLSMDDILAQQQQEKLLLKEAISKRSLREIQEEQAFQDWWDKEEAATKARMQEEEEAAARRSNKEQRPRSHRRDIKRGGSKSAKDPGCSAEKQRSEPGNTSETAAAAAAASPRTPDKSHRGDRGHSSGSSRHSSSRRGRRGGPSSIT</sequence>
<feature type="repeat" description="RCC1" evidence="2">
    <location>
        <begin position="322"/>
        <end position="375"/>
    </location>
</feature>
<keyword evidence="6" id="KW-1185">Reference proteome</keyword>